<evidence type="ECO:0000259" key="2">
    <source>
        <dbReference type="PROSITE" id="PS50275"/>
    </source>
</evidence>
<evidence type="ECO:0000256" key="1">
    <source>
        <dbReference type="SAM" id="Phobius"/>
    </source>
</evidence>
<dbReference type="PANTHER" id="PTHR45662:SF2">
    <property type="entry name" value="PHOSPHATIDYLINOSITOL-3-PHOSPHATASE SAC1"/>
    <property type="match status" value="1"/>
</dbReference>
<sequence length="660" mass="75258">MGKVYEKLRLTVTKTNYIFTPLFEPANSDAQEPIQTLTVDRIKRQVELNGMVRRKSSSPSILRCSPSIIIGAIEPNVPILSELVVYGILGFCQLQAGNGIFRGTTFQILPMGGESNWAKSFDDLFEQEQYFIGLLESHLQLNTFYFSYTYLLTNNLQRQSQEIDDRFFWNKYLSSKLTAAASDGVTGNEGIKAFVLPVIQGHVSITSMTIGNNLVTFALISRRGRGRAGTRYFSRGIDEHGQVSNYVETEQLVIFGNGDSTIRSDPPAGKLVKLSFIQTRGSIPIFWGQIPNTRYVPQLWYDPEISTQNLQAAKKHFDDQLRHYGPNVLINLINKNGYEQPLGDIYARAVQDLLNPHLRYIHFDFHHECKNLQWHRVQLLIDRLVPDLEKAGYYHCCYDDNDNETTLRSQTGVIRTNCIDCLDRTNVVQSKLAKWMIERWQQDLGINLMENPTFTSVFNSAWVDNADGLSLSYSGTGALKTDYTRDGKRTVKGALNDLNNSIWRYIKNNYWDGSRQDGFDLFLGKYTRDTTPPHRIRCDYDQISRYAPWKIQAVPPALVSSTFLFFWLLFFSDSTPIESSTLYVLLLSVCFAVSVSTWFFIQQNGAEFIDWPKLNPIYADTSLGSYPSGNDVELPNLLSTNWFFDSSENLDQAEQGKKTT</sequence>
<feature type="transmembrane region" description="Helical" evidence="1">
    <location>
        <begin position="553"/>
        <end position="570"/>
    </location>
</feature>
<dbReference type="EMBL" id="LT554731">
    <property type="protein sequence ID" value="SAM07212.1"/>
    <property type="molecule type" value="Genomic_DNA"/>
</dbReference>
<proteinExistence type="predicted"/>
<dbReference type="PANTHER" id="PTHR45662">
    <property type="entry name" value="PHOSPHATIDYLINOSITIDE PHOSPHATASE SAC1"/>
    <property type="match status" value="1"/>
</dbReference>
<keyword evidence="1" id="KW-0472">Membrane</keyword>
<dbReference type="GO" id="GO:0005783">
    <property type="term" value="C:endoplasmic reticulum"/>
    <property type="evidence" value="ECO:0007669"/>
    <property type="project" value="TreeGrafter"/>
</dbReference>
<dbReference type="OrthoDB" id="405996at2759"/>
<dbReference type="InterPro" id="IPR002013">
    <property type="entry name" value="SAC_dom"/>
</dbReference>
<keyword evidence="1" id="KW-1133">Transmembrane helix</keyword>
<protein>
    <recommendedName>
        <fullName evidence="2">SAC domain-containing protein</fullName>
    </recommendedName>
</protein>
<dbReference type="Pfam" id="PF02383">
    <property type="entry name" value="Syja_N"/>
    <property type="match status" value="1"/>
</dbReference>
<accession>A0A168RPD8</accession>
<feature type="domain" description="SAC" evidence="2">
    <location>
        <begin position="135"/>
        <end position="475"/>
    </location>
</feature>
<feature type="transmembrane region" description="Helical" evidence="1">
    <location>
        <begin position="582"/>
        <end position="601"/>
    </location>
</feature>
<name>A0A168RPD8_ABSGL</name>
<dbReference type="Proteomes" id="UP000078561">
    <property type="component" value="Unassembled WGS sequence"/>
</dbReference>
<gene>
    <name evidence="3" type="primary">ABSGL_12851.1 scaffold 13518</name>
</gene>
<keyword evidence="4" id="KW-1185">Reference proteome</keyword>
<evidence type="ECO:0000313" key="3">
    <source>
        <dbReference type="EMBL" id="SAM07212.1"/>
    </source>
</evidence>
<evidence type="ECO:0000313" key="4">
    <source>
        <dbReference type="Proteomes" id="UP000078561"/>
    </source>
</evidence>
<dbReference type="GO" id="GO:0046856">
    <property type="term" value="P:phosphatidylinositol dephosphorylation"/>
    <property type="evidence" value="ECO:0007669"/>
    <property type="project" value="TreeGrafter"/>
</dbReference>
<dbReference type="PROSITE" id="PS50275">
    <property type="entry name" value="SAC"/>
    <property type="match status" value="1"/>
</dbReference>
<reference evidence="3" key="1">
    <citation type="submission" date="2016-04" db="EMBL/GenBank/DDBJ databases">
        <authorList>
            <person name="Evans L.H."/>
            <person name="Alamgir A."/>
            <person name="Owens N."/>
            <person name="Weber N.D."/>
            <person name="Virtaneva K."/>
            <person name="Barbian K."/>
            <person name="Babar A."/>
            <person name="Rosenke K."/>
        </authorList>
    </citation>
    <scope>NUCLEOTIDE SEQUENCE [LARGE SCALE GENOMIC DNA]</scope>
    <source>
        <strain evidence="3">CBS 101.48</strain>
    </source>
</reference>
<organism evidence="3">
    <name type="scientific">Absidia glauca</name>
    <name type="common">Pin mould</name>
    <dbReference type="NCBI Taxonomy" id="4829"/>
    <lineage>
        <taxon>Eukaryota</taxon>
        <taxon>Fungi</taxon>
        <taxon>Fungi incertae sedis</taxon>
        <taxon>Mucoromycota</taxon>
        <taxon>Mucoromycotina</taxon>
        <taxon>Mucoromycetes</taxon>
        <taxon>Mucorales</taxon>
        <taxon>Cunninghamellaceae</taxon>
        <taxon>Absidia</taxon>
    </lineage>
</organism>
<dbReference type="STRING" id="4829.A0A168RPD8"/>
<dbReference type="AlphaFoldDB" id="A0A168RPD8"/>
<dbReference type="GO" id="GO:0043812">
    <property type="term" value="F:phosphatidylinositol-4-phosphate phosphatase activity"/>
    <property type="evidence" value="ECO:0007669"/>
    <property type="project" value="TreeGrafter"/>
</dbReference>
<keyword evidence="1" id="KW-0812">Transmembrane</keyword>
<dbReference type="InParanoid" id="A0A168RPD8"/>
<dbReference type="OMA" id="ITKAQPV"/>